<dbReference type="AlphaFoldDB" id="A0A9P8W889"/>
<name>A0A9P8W889_9HYPO</name>
<gene>
    <name evidence="1" type="ORF">B0T10DRAFT_264006</name>
</gene>
<evidence type="ECO:0000313" key="1">
    <source>
        <dbReference type="EMBL" id="KAH6893007.1"/>
    </source>
</evidence>
<evidence type="ECO:0000313" key="2">
    <source>
        <dbReference type="Proteomes" id="UP000777438"/>
    </source>
</evidence>
<sequence>MAKAMPKECERRFACPYFKHDPRKFRTWRTCVGPGFPTIHRLKEHLYRKHSPSRHLCDRCLESYKTASALLEHRRSPNGCQLNTETTMAGIMTATQRSMLRARMRDDSDEDKWSGIYCILFPGLTGADIPSPYYLDDDASDDASGASEASRSRAISQDYERFLNNDPPRDLVEEFKDEFRRAIASAGDVNGQVDKMSEVAWKLQISIWRRYVHVSDW</sequence>
<accession>A0A9P8W889</accession>
<reference evidence="1 2" key="1">
    <citation type="journal article" date="2021" name="Nat. Commun.">
        <title>Genetic determinants of endophytism in the Arabidopsis root mycobiome.</title>
        <authorList>
            <person name="Mesny F."/>
            <person name="Miyauchi S."/>
            <person name="Thiergart T."/>
            <person name="Pickel B."/>
            <person name="Atanasova L."/>
            <person name="Karlsson M."/>
            <person name="Huettel B."/>
            <person name="Barry K.W."/>
            <person name="Haridas S."/>
            <person name="Chen C."/>
            <person name="Bauer D."/>
            <person name="Andreopoulos W."/>
            <person name="Pangilinan J."/>
            <person name="LaButti K."/>
            <person name="Riley R."/>
            <person name="Lipzen A."/>
            <person name="Clum A."/>
            <person name="Drula E."/>
            <person name="Henrissat B."/>
            <person name="Kohler A."/>
            <person name="Grigoriev I.V."/>
            <person name="Martin F.M."/>
            <person name="Hacquard S."/>
        </authorList>
    </citation>
    <scope>NUCLEOTIDE SEQUENCE [LARGE SCALE GENOMIC DNA]</scope>
    <source>
        <strain evidence="1 2">MPI-CAGE-CH-0241</strain>
    </source>
</reference>
<dbReference type="PANTHER" id="PTHR38166:SF1">
    <property type="entry name" value="C2H2-TYPE DOMAIN-CONTAINING PROTEIN"/>
    <property type="match status" value="1"/>
</dbReference>
<dbReference type="PANTHER" id="PTHR38166">
    <property type="entry name" value="C2H2-TYPE DOMAIN-CONTAINING PROTEIN-RELATED"/>
    <property type="match status" value="1"/>
</dbReference>
<proteinExistence type="predicted"/>
<comment type="caution">
    <text evidence="1">The sequence shown here is derived from an EMBL/GenBank/DDBJ whole genome shotgun (WGS) entry which is preliminary data.</text>
</comment>
<dbReference type="OrthoDB" id="4161727at2759"/>
<dbReference type="EMBL" id="JAGPYM010000006">
    <property type="protein sequence ID" value="KAH6893007.1"/>
    <property type="molecule type" value="Genomic_DNA"/>
</dbReference>
<dbReference type="Proteomes" id="UP000777438">
    <property type="component" value="Unassembled WGS sequence"/>
</dbReference>
<keyword evidence="2" id="KW-1185">Reference proteome</keyword>
<organism evidence="1 2">
    <name type="scientific">Thelonectria olida</name>
    <dbReference type="NCBI Taxonomy" id="1576542"/>
    <lineage>
        <taxon>Eukaryota</taxon>
        <taxon>Fungi</taxon>
        <taxon>Dikarya</taxon>
        <taxon>Ascomycota</taxon>
        <taxon>Pezizomycotina</taxon>
        <taxon>Sordariomycetes</taxon>
        <taxon>Hypocreomycetidae</taxon>
        <taxon>Hypocreales</taxon>
        <taxon>Nectriaceae</taxon>
        <taxon>Thelonectria</taxon>
    </lineage>
</organism>
<evidence type="ECO:0008006" key="3">
    <source>
        <dbReference type="Google" id="ProtNLM"/>
    </source>
</evidence>
<protein>
    <recommendedName>
        <fullName evidence="3">C2H2-type domain-containing protein</fullName>
    </recommendedName>
</protein>